<dbReference type="AlphaFoldDB" id="A0A8J5WMP8"/>
<keyword evidence="3" id="KW-1185">Reference proteome</keyword>
<feature type="region of interest" description="Disordered" evidence="1">
    <location>
        <begin position="1"/>
        <end position="22"/>
    </location>
</feature>
<feature type="compositionally biased region" description="Low complexity" evidence="1">
    <location>
        <begin position="89"/>
        <end position="99"/>
    </location>
</feature>
<reference evidence="2" key="2">
    <citation type="submission" date="2021-02" db="EMBL/GenBank/DDBJ databases">
        <authorList>
            <person name="Kimball J.A."/>
            <person name="Haas M.W."/>
            <person name="Macchietto M."/>
            <person name="Kono T."/>
            <person name="Duquette J."/>
            <person name="Shao M."/>
        </authorList>
    </citation>
    <scope>NUCLEOTIDE SEQUENCE</scope>
    <source>
        <tissue evidence="2">Fresh leaf tissue</tissue>
    </source>
</reference>
<dbReference type="EMBL" id="JAAALK010000080">
    <property type="protein sequence ID" value="KAG8091371.1"/>
    <property type="molecule type" value="Genomic_DNA"/>
</dbReference>
<proteinExistence type="predicted"/>
<name>A0A8J5WMP8_ZIZPA</name>
<protein>
    <submittedName>
        <fullName evidence="2">Uncharacterized protein</fullName>
    </submittedName>
</protein>
<comment type="caution">
    <text evidence="2">The sequence shown here is derived from an EMBL/GenBank/DDBJ whole genome shotgun (WGS) entry which is preliminary data.</text>
</comment>
<evidence type="ECO:0000313" key="2">
    <source>
        <dbReference type="EMBL" id="KAG8091371.1"/>
    </source>
</evidence>
<reference evidence="2" key="1">
    <citation type="journal article" date="2021" name="bioRxiv">
        <title>Whole Genome Assembly and Annotation of Northern Wild Rice, Zizania palustris L., Supports a Whole Genome Duplication in the Zizania Genus.</title>
        <authorList>
            <person name="Haas M."/>
            <person name="Kono T."/>
            <person name="Macchietto M."/>
            <person name="Millas R."/>
            <person name="McGilp L."/>
            <person name="Shao M."/>
            <person name="Duquette J."/>
            <person name="Hirsch C.N."/>
            <person name="Kimball J."/>
        </authorList>
    </citation>
    <scope>NUCLEOTIDE SEQUENCE</scope>
    <source>
        <tissue evidence="2">Fresh leaf tissue</tissue>
    </source>
</reference>
<gene>
    <name evidence="2" type="ORF">GUJ93_ZPchr0012g20574</name>
</gene>
<evidence type="ECO:0000256" key="1">
    <source>
        <dbReference type="SAM" id="MobiDB-lite"/>
    </source>
</evidence>
<dbReference type="Proteomes" id="UP000729402">
    <property type="component" value="Unassembled WGS sequence"/>
</dbReference>
<sequence>MAAVDWLHMGQASGERQRRGSGSGALYLVNGCDGVACAIEEEEIVEAIPQQSAPLELELSVCIDALERVVFMWEVNDKAPGCLHERGMQSSSRSASSQAPLLTSTCST</sequence>
<evidence type="ECO:0000313" key="3">
    <source>
        <dbReference type="Proteomes" id="UP000729402"/>
    </source>
</evidence>
<feature type="region of interest" description="Disordered" evidence="1">
    <location>
        <begin position="85"/>
        <end position="108"/>
    </location>
</feature>
<accession>A0A8J5WMP8</accession>
<organism evidence="2 3">
    <name type="scientific">Zizania palustris</name>
    <name type="common">Northern wild rice</name>
    <dbReference type="NCBI Taxonomy" id="103762"/>
    <lineage>
        <taxon>Eukaryota</taxon>
        <taxon>Viridiplantae</taxon>
        <taxon>Streptophyta</taxon>
        <taxon>Embryophyta</taxon>
        <taxon>Tracheophyta</taxon>
        <taxon>Spermatophyta</taxon>
        <taxon>Magnoliopsida</taxon>
        <taxon>Liliopsida</taxon>
        <taxon>Poales</taxon>
        <taxon>Poaceae</taxon>
        <taxon>BOP clade</taxon>
        <taxon>Oryzoideae</taxon>
        <taxon>Oryzeae</taxon>
        <taxon>Zizaniinae</taxon>
        <taxon>Zizania</taxon>
    </lineage>
</organism>